<name>A0A367PMJ1_CUPNE</name>
<dbReference type="InterPro" id="IPR024370">
    <property type="entry name" value="PBP_domain"/>
</dbReference>
<reference evidence="3 4" key="1">
    <citation type="submission" date="2018-04" db="EMBL/GenBank/DDBJ databases">
        <title>Cupriavidus necator CR12 genome sequencing and assembly.</title>
        <authorList>
            <person name="Ben Fekih I."/>
            <person name="Mazhar H.S."/>
            <person name="Bello S.K."/>
            <person name="Rensing C."/>
        </authorList>
    </citation>
    <scope>NUCLEOTIDE SEQUENCE [LARGE SCALE GENOMIC DNA]</scope>
    <source>
        <strain evidence="3 4">CR12</strain>
    </source>
</reference>
<dbReference type="AlphaFoldDB" id="A0A367PMJ1"/>
<proteinExistence type="predicted"/>
<evidence type="ECO:0000256" key="1">
    <source>
        <dbReference type="SAM" id="SignalP"/>
    </source>
</evidence>
<organism evidence="3 4">
    <name type="scientific">Cupriavidus necator</name>
    <name type="common">Alcaligenes eutrophus</name>
    <name type="synonym">Ralstonia eutropha</name>
    <dbReference type="NCBI Taxonomy" id="106590"/>
    <lineage>
        <taxon>Bacteria</taxon>
        <taxon>Pseudomonadati</taxon>
        <taxon>Pseudomonadota</taxon>
        <taxon>Betaproteobacteria</taxon>
        <taxon>Burkholderiales</taxon>
        <taxon>Burkholderiaceae</taxon>
        <taxon>Cupriavidus</taxon>
    </lineage>
</organism>
<dbReference type="InterPro" id="IPR052738">
    <property type="entry name" value="ABC-Tungstate_binding"/>
</dbReference>
<evidence type="ECO:0000259" key="2">
    <source>
        <dbReference type="Pfam" id="PF12849"/>
    </source>
</evidence>
<feature type="domain" description="PBP" evidence="2">
    <location>
        <begin position="27"/>
        <end position="257"/>
    </location>
</feature>
<dbReference type="Proteomes" id="UP000253501">
    <property type="component" value="Unassembled WGS sequence"/>
</dbReference>
<evidence type="ECO:0000313" key="4">
    <source>
        <dbReference type="Proteomes" id="UP000253501"/>
    </source>
</evidence>
<dbReference type="Gene3D" id="3.40.190.10">
    <property type="entry name" value="Periplasmic binding protein-like II"/>
    <property type="match status" value="2"/>
</dbReference>
<evidence type="ECO:0000313" key="3">
    <source>
        <dbReference type="EMBL" id="RCJ09100.1"/>
    </source>
</evidence>
<feature type="chain" id="PRO_5016728604" evidence="1">
    <location>
        <begin position="31"/>
        <end position="280"/>
    </location>
</feature>
<sequence>MSPRLAQRLRRPVRHLVAIACVGLLSAAHAGELKLATTTSTENSGLLKYLLPRFEQKAGVTVKVIAVGSGKAMKMGEMGDVDVLLVHARKMEDAFVAAGYGVNRRDVMYNDFIVVGPATDPAGLRSIQGGKDVLAGFRKLAGSGSKFISRGDNSGTDVMEKDYWKQLGIEPKGQPWYVNAGLGMGEVLTMAAQMPAYTLSDRATYGAYRAKTGLAIAIEGDPKMFNPYGIIAVNPARHAGINHTDAMKLVEWITSKEGQDAIAGYKMEGEQLFFPSYKAK</sequence>
<comment type="caution">
    <text evidence="3">The sequence shown here is derived from an EMBL/GenBank/DDBJ whole genome shotgun (WGS) entry which is preliminary data.</text>
</comment>
<accession>A0A367PMJ1</accession>
<protein>
    <submittedName>
        <fullName evidence="3">Tungsten ABC transporter substrate-binding protein</fullName>
    </submittedName>
</protein>
<dbReference type="PANTHER" id="PTHR37945">
    <property type="entry name" value="EXTRACELLULAR TUNGSTATE BINDING PROTEIN"/>
    <property type="match status" value="1"/>
</dbReference>
<dbReference type="RefSeq" id="WP_114131426.1">
    <property type="nucleotide sequence ID" value="NZ_CP068434.1"/>
</dbReference>
<dbReference type="Pfam" id="PF12849">
    <property type="entry name" value="PBP_like_2"/>
    <property type="match status" value="1"/>
</dbReference>
<dbReference type="PANTHER" id="PTHR37945:SF1">
    <property type="entry name" value="EXTRACELLULAR TUNGSTATE BINDING PROTEIN"/>
    <property type="match status" value="1"/>
</dbReference>
<gene>
    <name evidence="3" type="ORF">DDK22_07625</name>
</gene>
<feature type="signal peptide" evidence="1">
    <location>
        <begin position="1"/>
        <end position="30"/>
    </location>
</feature>
<dbReference type="SUPFAM" id="SSF53850">
    <property type="entry name" value="Periplasmic binding protein-like II"/>
    <property type="match status" value="1"/>
</dbReference>
<dbReference type="EMBL" id="QDHA01000016">
    <property type="protein sequence ID" value="RCJ09100.1"/>
    <property type="molecule type" value="Genomic_DNA"/>
</dbReference>
<keyword evidence="1" id="KW-0732">Signal</keyword>